<dbReference type="EMBL" id="FOMJ01000003">
    <property type="protein sequence ID" value="SFD25707.1"/>
    <property type="molecule type" value="Genomic_DNA"/>
</dbReference>
<dbReference type="STRING" id="1123397.SAMN05660831_01303"/>
<comment type="similarity">
    <text evidence="1">Belongs to the MlaA family.</text>
</comment>
<dbReference type="PRINTS" id="PR01805">
    <property type="entry name" value="VACJLIPOPROT"/>
</dbReference>
<keyword evidence="4" id="KW-1185">Reference proteome</keyword>
<dbReference type="Proteomes" id="UP000198611">
    <property type="component" value="Unassembled WGS sequence"/>
</dbReference>
<evidence type="ECO:0000256" key="1">
    <source>
        <dbReference type="ARBA" id="ARBA00010634"/>
    </source>
</evidence>
<dbReference type="AlphaFoldDB" id="A0A1I1QUN8"/>
<dbReference type="PANTHER" id="PTHR30035:SF3">
    <property type="entry name" value="INTERMEMBRANE PHOSPHOLIPID TRANSPORT SYSTEM LIPOPROTEIN MLAA"/>
    <property type="match status" value="1"/>
</dbReference>
<accession>A0A1I1QUN8</accession>
<reference evidence="3 4" key="1">
    <citation type="submission" date="2016-10" db="EMBL/GenBank/DDBJ databases">
        <authorList>
            <person name="de Groot N.N."/>
        </authorList>
    </citation>
    <scope>NUCLEOTIDE SEQUENCE [LARGE SCALE GENOMIC DNA]</scope>
    <source>
        <strain evidence="3 4">HL3</strain>
    </source>
</reference>
<organism evidence="3 4">
    <name type="scientific">Thiohalospira halophila DSM 15071</name>
    <dbReference type="NCBI Taxonomy" id="1123397"/>
    <lineage>
        <taxon>Bacteria</taxon>
        <taxon>Pseudomonadati</taxon>
        <taxon>Pseudomonadota</taxon>
        <taxon>Gammaproteobacteria</taxon>
        <taxon>Thiohalospirales</taxon>
        <taxon>Thiohalospiraceae</taxon>
        <taxon>Thiohalospira</taxon>
    </lineage>
</organism>
<evidence type="ECO:0000313" key="4">
    <source>
        <dbReference type="Proteomes" id="UP000198611"/>
    </source>
</evidence>
<sequence length="261" mass="28659">MPPTLTEWFAMPRLLATLLLLPSLLLGGCASTGGPDGATSEADPLEPWNRAVYRFNRTADEWVLAPAARGYVAVTPEPVDTGVTNVFQNLEDVGNLVNNTLQGKMDRAVSDLGRVSFNTTLGLLGIFDVASPLGFERHDEDFGQTLGWWGVPSGPYFVLPLLGPSTIRDTAGRGGDYFVSPYDYLELTTGGAYALYTLRAVDFRASLLGTDRLLNEASFDPYAFQRDAWLQRRRNQVHDGDPPMMEEEEMDMLEGMEGVGE</sequence>
<dbReference type="GO" id="GO:0016020">
    <property type="term" value="C:membrane"/>
    <property type="evidence" value="ECO:0007669"/>
    <property type="project" value="InterPro"/>
</dbReference>
<dbReference type="Pfam" id="PF04333">
    <property type="entry name" value="MlaA"/>
    <property type="match status" value="1"/>
</dbReference>
<dbReference type="InterPro" id="IPR007428">
    <property type="entry name" value="MlaA"/>
</dbReference>
<evidence type="ECO:0000313" key="3">
    <source>
        <dbReference type="EMBL" id="SFD25707.1"/>
    </source>
</evidence>
<proteinExistence type="inferred from homology"/>
<dbReference type="PANTHER" id="PTHR30035">
    <property type="entry name" value="LIPOPROTEIN VACJ-RELATED"/>
    <property type="match status" value="1"/>
</dbReference>
<gene>
    <name evidence="3" type="ORF">SAMN05660831_01303</name>
</gene>
<evidence type="ECO:0000256" key="2">
    <source>
        <dbReference type="ARBA" id="ARBA00022729"/>
    </source>
</evidence>
<protein>
    <submittedName>
        <fullName evidence="3">Phospholipid-binding lipoprotein MlaA</fullName>
    </submittedName>
</protein>
<dbReference type="GO" id="GO:0120010">
    <property type="term" value="P:intermembrane phospholipid transfer"/>
    <property type="evidence" value="ECO:0007669"/>
    <property type="project" value="TreeGrafter"/>
</dbReference>
<name>A0A1I1QUN8_9GAMM</name>
<keyword evidence="2" id="KW-0732">Signal</keyword>
<keyword evidence="3" id="KW-0449">Lipoprotein</keyword>